<feature type="transmembrane region" description="Helical" evidence="2">
    <location>
        <begin position="153"/>
        <end position="173"/>
    </location>
</feature>
<feature type="transmembrane region" description="Helical" evidence="2">
    <location>
        <begin position="125"/>
        <end position="147"/>
    </location>
</feature>
<keyword evidence="4" id="KW-1185">Reference proteome</keyword>
<dbReference type="EMBL" id="BAAAQX010000020">
    <property type="protein sequence ID" value="GAA2211273.1"/>
    <property type="molecule type" value="Genomic_DNA"/>
</dbReference>
<organism evidence="3 4">
    <name type="scientific">Nonomuraea monospora</name>
    <dbReference type="NCBI Taxonomy" id="568818"/>
    <lineage>
        <taxon>Bacteria</taxon>
        <taxon>Bacillati</taxon>
        <taxon>Actinomycetota</taxon>
        <taxon>Actinomycetes</taxon>
        <taxon>Streptosporangiales</taxon>
        <taxon>Streptosporangiaceae</taxon>
        <taxon>Nonomuraea</taxon>
    </lineage>
</organism>
<accession>A0ABN3CPQ6</accession>
<name>A0ABN3CPQ6_9ACTN</name>
<protein>
    <submittedName>
        <fullName evidence="3">Uncharacterized protein</fullName>
    </submittedName>
</protein>
<proteinExistence type="predicted"/>
<evidence type="ECO:0000256" key="1">
    <source>
        <dbReference type="SAM" id="MobiDB-lite"/>
    </source>
</evidence>
<evidence type="ECO:0000313" key="3">
    <source>
        <dbReference type="EMBL" id="GAA2211273.1"/>
    </source>
</evidence>
<dbReference type="RefSeq" id="WP_344483569.1">
    <property type="nucleotide sequence ID" value="NZ_BAAAQX010000020.1"/>
</dbReference>
<sequence length="226" mass="23804">MTPAQYAQAVRDALSDHPEREELLEDLDDHLAEIAAEAESPLEDRLGPPGVYAEELASAYGERPGGAGKRRVGPRGWILGVHARLMGNGPYRGFTCFLPELRPGWWVLRGYVLAMVPVSMTGEAALVPMTPPAWVVVAAGIWASVWFGRRGRGWVVASAAVAANVVAALALFAGMAEAGRVTAAPESSVASRTSASEAAPESFAVSRTPAPESFAVSRTPAPESGR</sequence>
<feature type="region of interest" description="Disordered" evidence="1">
    <location>
        <begin position="186"/>
        <end position="226"/>
    </location>
</feature>
<evidence type="ECO:0000256" key="2">
    <source>
        <dbReference type="SAM" id="Phobius"/>
    </source>
</evidence>
<keyword evidence="2" id="KW-1133">Transmembrane helix</keyword>
<reference evidence="3 4" key="1">
    <citation type="journal article" date="2019" name="Int. J. Syst. Evol. Microbiol.">
        <title>The Global Catalogue of Microorganisms (GCM) 10K type strain sequencing project: providing services to taxonomists for standard genome sequencing and annotation.</title>
        <authorList>
            <consortium name="The Broad Institute Genomics Platform"/>
            <consortium name="The Broad Institute Genome Sequencing Center for Infectious Disease"/>
            <person name="Wu L."/>
            <person name="Ma J."/>
        </authorList>
    </citation>
    <scope>NUCLEOTIDE SEQUENCE [LARGE SCALE GENOMIC DNA]</scope>
    <source>
        <strain evidence="3 4">JCM 16114</strain>
    </source>
</reference>
<dbReference type="Proteomes" id="UP001499843">
    <property type="component" value="Unassembled WGS sequence"/>
</dbReference>
<keyword evidence="2" id="KW-0472">Membrane</keyword>
<gene>
    <name evidence="3" type="ORF">GCM10009850_067320</name>
</gene>
<evidence type="ECO:0000313" key="4">
    <source>
        <dbReference type="Proteomes" id="UP001499843"/>
    </source>
</evidence>
<comment type="caution">
    <text evidence="3">The sequence shown here is derived from an EMBL/GenBank/DDBJ whole genome shotgun (WGS) entry which is preliminary data.</text>
</comment>
<keyword evidence="2" id="KW-0812">Transmembrane</keyword>